<evidence type="ECO:0008006" key="4">
    <source>
        <dbReference type="Google" id="ProtNLM"/>
    </source>
</evidence>
<accession>A0AB39Y3A7</accession>
<keyword evidence="2" id="KW-1133">Transmembrane helix</keyword>
<feature type="transmembrane region" description="Helical" evidence="2">
    <location>
        <begin position="155"/>
        <end position="180"/>
    </location>
</feature>
<dbReference type="AlphaFoldDB" id="A0AB39Y3A7"/>
<protein>
    <recommendedName>
        <fullName evidence="4">Integral membrane protein</fullName>
    </recommendedName>
</protein>
<evidence type="ECO:0000313" key="3">
    <source>
        <dbReference type="EMBL" id="XDV64472.1"/>
    </source>
</evidence>
<dbReference type="EMBL" id="CP165727">
    <property type="protein sequence ID" value="XDV64472.1"/>
    <property type="molecule type" value="Genomic_DNA"/>
</dbReference>
<keyword evidence="2" id="KW-0812">Transmembrane</keyword>
<sequence>MSFGDPNNPYGQQPPAPQGQPGYGYPQQAPPSVPPQGGYAYPQQAPMGYPNQGYPAGPGGYPGAEMPMPGGVKAARVILFIVGGLQALGGIAVLLGGALFASAFSGSSSSEYGSSASDAGALAGGVIVVAGIFALALALWPILTAAKLGKGRGGVRVSGIIYGSLMTLFSGISLIINFVALSSDTAAGAVVFSLLLALIQFGLALWVLVGLANSAAGAYFRRPQY</sequence>
<name>A0AB39Y3A7_9ACTN</name>
<feature type="transmembrane region" description="Helical" evidence="2">
    <location>
        <begin position="77"/>
        <end position="101"/>
    </location>
</feature>
<proteinExistence type="predicted"/>
<evidence type="ECO:0000256" key="2">
    <source>
        <dbReference type="SAM" id="Phobius"/>
    </source>
</evidence>
<reference evidence="3" key="1">
    <citation type="submission" date="2024-08" db="EMBL/GenBank/DDBJ databases">
        <authorList>
            <person name="Yu S.T."/>
        </authorList>
    </citation>
    <scope>NUCLEOTIDE SEQUENCE</scope>
    <source>
        <strain evidence="3">R33</strain>
    </source>
</reference>
<dbReference type="RefSeq" id="WP_053786381.1">
    <property type="nucleotide sequence ID" value="NZ_CP165727.1"/>
</dbReference>
<keyword evidence="2" id="KW-0472">Membrane</keyword>
<gene>
    <name evidence="3" type="ORF">AB5J51_16820</name>
</gene>
<evidence type="ECO:0000256" key="1">
    <source>
        <dbReference type="SAM" id="MobiDB-lite"/>
    </source>
</evidence>
<feature type="transmembrane region" description="Helical" evidence="2">
    <location>
        <begin position="121"/>
        <end position="143"/>
    </location>
</feature>
<feature type="compositionally biased region" description="Low complexity" evidence="1">
    <location>
        <begin position="1"/>
        <end position="11"/>
    </location>
</feature>
<organism evidence="3">
    <name type="scientific">Streptomyces sp. R33</name>
    <dbReference type="NCBI Taxonomy" id="3238629"/>
    <lineage>
        <taxon>Bacteria</taxon>
        <taxon>Bacillati</taxon>
        <taxon>Actinomycetota</taxon>
        <taxon>Actinomycetes</taxon>
        <taxon>Kitasatosporales</taxon>
        <taxon>Streptomycetaceae</taxon>
        <taxon>Streptomyces</taxon>
    </lineage>
</organism>
<dbReference type="SUPFAM" id="SSF81995">
    <property type="entry name" value="beta-sandwich domain of Sec23/24"/>
    <property type="match status" value="1"/>
</dbReference>
<feature type="transmembrane region" description="Helical" evidence="2">
    <location>
        <begin position="186"/>
        <end position="212"/>
    </location>
</feature>
<feature type="region of interest" description="Disordered" evidence="1">
    <location>
        <begin position="1"/>
        <end position="44"/>
    </location>
</feature>